<dbReference type="Pfam" id="PF01177">
    <property type="entry name" value="Asp_Glu_race"/>
    <property type="match status" value="1"/>
</dbReference>
<accession>A0ABS7YEC8</accession>
<evidence type="ECO:0000313" key="8">
    <source>
        <dbReference type="EMBL" id="MCA1857412.1"/>
    </source>
</evidence>
<evidence type="ECO:0000256" key="7">
    <source>
        <dbReference type="HAMAP-Rule" id="MF_00258"/>
    </source>
</evidence>
<comment type="function">
    <text evidence="7">Provides the (R)-glutamate required for cell wall biosynthesis.</text>
</comment>
<dbReference type="RefSeq" id="WP_225239631.1">
    <property type="nucleotide sequence ID" value="NZ_JAHYBX010000007.1"/>
</dbReference>
<dbReference type="EC" id="5.1.1.3" evidence="2 7"/>
<keyword evidence="4 7" id="KW-0573">Peptidoglycan synthesis</keyword>
<dbReference type="InterPro" id="IPR001920">
    <property type="entry name" value="Asp/Glu_race"/>
</dbReference>
<dbReference type="GO" id="GO:0008881">
    <property type="term" value="F:glutamate racemase activity"/>
    <property type="evidence" value="ECO:0007669"/>
    <property type="project" value="UniProtKB-EC"/>
</dbReference>
<evidence type="ECO:0000256" key="4">
    <source>
        <dbReference type="ARBA" id="ARBA00022984"/>
    </source>
</evidence>
<feature type="active site" description="Proton donor/acceptor" evidence="7">
    <location>
        <position position="192"/>
    </location>
</feature>
<dbReference type="EMBL" id="JAHYBX010000007">
    <property type="protein sequence ID" value="MCA1857412.1"/>
    <property type="molecule type" value="Genomic_DNA"/>
</dbReference>
<keyword evidence="3 7" id="KW-0133">Cell shape</keyword>
<feature type="binding site" evidence="7">
    <location>
        <begin position="80"/>
        <end position="81"/>
    </location>
    <ligand>
        <name>substrate</name>
    </ligand>
</feature>
<dbReference type="PROSITE" id="PS00924">
    <property type="entry name" value="ASP_GLU_RACEMASE_2"/>
    <property type="match status" value="1"/>
</dbReference>
<dbReference type="PANTHER" id="PTHR21198">
    <property type="entry name" value="GLUTAMATE RACEMASE"/>
    <property type="match status" value="1"/>
</dbReference>
<evidence type="ECO:0000256" key="2">
    <source>
        <dbReference type="ARBA" id="ARBA00013090"/>
    </source>
</evidence>
<evidence type="ECO:0000256" key="5">
    <source>
        <dbReference type="ARBA" id="ARBA00023235"/>
    </source>
</evidence>
<comment type="catalytic activity">
    <reaction evidence="1 7">
        <text>L-glutamate = D-glutamate</text>
        <dbReference type="Rhea" id="RHEA:12813"/>
        <dbReference type="ChEBI" id="CHEBI:29985"/>
        <dbReference type="ChEBI" id="CHEBI:29986"/>
        <dbReference type="EC" id="5.1.1.3"/>
    </reaction>
</comment>
<dbReference type="InterPro" id="IPR018187">
    <property type="entry name" value="Asp/Glu_racemase_AS_1"/>
</dbReference>
<feature type="binding site" evidence="7">
    <location>
        <begin position="48"/>
        <end position="49"/>
    </location>
    <ligand>
        <name>substrate</name>
    </ligand>
</feature>
<dbReference type="InterPro" id="IPR033134">
    <property type="entry name" value="Asp/Glu_racemase_AS_2"/>
</dbReference>
<protein>
    <recommendedName>
        <fullName evidence="2 7">Glutamate racemase</fullName>
        <ecNumber evidence="2 7">5.1.1.3</ecNumber>
    </recommendedName>
</protein>
<dbReference type="PANTHER" id="PTHR21198:SF2">
    <property type="entry name" value="GLUTAMATE RACEMASE"/>
    <property type="match status" value="1"/>
</dbReference>
<dbReference type="Gene3D" id="3.40.50.1860">
    <property type="match status" value="2"/>
</dbReference>
<dbReference type="SUPFAM" id="SSF53681">
    <property type="entry name" value="Aspartate/glutamate racemase"/>
    <property type="match status" value="2"/>
</dbReference>
<reference evidence="8 9" key="1">
    <citation type="submission" date="2021-07" db="EMBL/GenBank/DDBJ databases">
        <title>Characterization of Violacein-producing bacteria and related species.</title>
        <authorList>
            <person name="Wilson H.S."/>
            <person name="De Leon M.E."/>
        </authorList>
    </citation>
    <scope>NUCLEOTIDE SEQUENCE [LARGE SCALE GENOMIC DNA]</scope>
    <source>
        <strain evidence="8 9">HSC-2F05</strain>
    </source>
</reference>
<dbReference type="NCBIfam" id="TIGR00067">
    <property type="entry name" value="glut_race"/>
    <property type="match status" value="1"/>
</dbReference>
<name>A0ABS7YEC8_9BURK</name>
<comment type="similarity">
    <text evidence="7">Belongs to the aspartate/glutamate racemases family.</text>
</comment>
<gene>
    <name evidence="7 8" type="primary">murI</name>
    <name evidence="8" type="ORF">LE190_15975</name>
</gene>
<keyword evidence="9" id="KW-1185">Reference proteome</keyword>
<evidence type="ECO:0000256" key="1">
    <source>
        <dbReference type="ARBA" id="ARBA00001602"/>
    </source>
</evidence>
<evidence type="ECO:0000313" key="9">
    <source>
        <dbReference type="Proteomes" id="UP001198602"/>
    </source>
</evidence>
<comment type="caution">
    <text evidence="8">The sequence shown here is derived from an EMBL/GenBank/DDBJ whole genome shotgun (WGS) entry which is preliminary data.</text>
</comment>
<evidence type="ECO:0000256" key="3">
    <source>
        <dbReference type="ARBA" id="ARBA00022960"/>
    </source>
</evidence>
<dbReference type="Proteomes" id="UP001198602">
    <property type="component" value="Unassembled WGS sequence"/>
</dbReference>
<feature type="binding site" evidence="7">
    <location>
        <begin position="16"/>
        <end position="17"/>
    </location>
    <ligand>
        <name>substrate</name>
    </ligand>
</feature>
<feature type="binding site" evidence="7">
    <location>
        <begin position="193"/>
        <end position="194"/>
    </location>
    <ligand>
        <name>substrate</name>
    </ligand>
</feature>
<dbReference type="PROSITE" id="PS00923">
    <property type="entry name" value="ASP_GLU_RACEMASE_1"/>
    <property type="match status" value="1"/>
</dbReference>
<dbReference type="InterPro" id="IPR004391">
    <property type="entry name" value="Glu_race"/>
</dbReference>
<feature type="active site" description="Proton donor/acceptor" evidence="7">
    <location>
        <position position="79"/>
    </location>
</feature>
<sequence>MILSNDHHDAPVGIFDSGVGGLSVLRHIQAQLPNEHLLYFADSAFAPYGDKPEHVVVQRVLDIAAFLASRGVKALVVACNTATVAAVRVLRERYSAMPIVGVEPGLKPGAASTRNGTVGVLATERTLRGEKFLLLRDQVAAATGARFLLQACVGLADQIEFGDPGAPVLDAMLERYIAPLLAEGADTLVLGCTHYPLVQASIERVLHRHAAREVVLIDTGEAVARQLARLLEAANLLRGAGHEPARLEGFTSASGAALAAAFASLLGQEVPVREVAVGATLSNPLGTHI</sequence>
<proteinExistence type="inferred from homology"/>
<dbReference type="InterPro" id="IPR015942">
    <property type="entry name" value="Asp/Glu/hydantoin_racemase"/>
</dbReference>
<keyword evidence="6 7" id="KW-0961">Cell wall biogenesis/degradation</keyword>
<dbReference type="HAMAP" id="MF_00258">
    <property type="entry name" value="Glu_racemase"/>
    <property type="match status" value="1"/>
</dbReference>
<organism evidence="8 9">
    <name type="scientific">Massilia hydrophila</name>
    <dbReference type="NCBI Taxonomy" id="3044279"/>
    <lineage>
        <taxon>Bacteria</taxon>
        <taxon>Pseudomonadati</taxon>
        <taxon>Pseudomonadota</taxon>
        <taxon>Betaproteobacteria</taxon>
        <taxon>Burkholderiales</taxon>
        <taxon>Oxalobacteraceae</taxon>
        <taxon>Telluria group</taxon>
        <taxon>Massilia</taxon>
    </lineage>
</organism>
<comment type="pathway">
    <text evidence="7">Cell wall biogenesis; peptidoglycan biosynthesis.</text>
</comment>
<evidence type="ECO:0000256" key="6">
    <source>
        <dbReference type="ARBA" id="ARBA00023316"/>
    </source>
</evidence>
<keyword evidence="5 7" id="KW-0413">Isomerase</keyword>